<feature type="compositionally biased region" description="Polar residues" evidence="1">
    <location>
        <begin position="226"/>
        <end position="245"/>
    </location>
</feature>
<evidence type="ECO:0000313" key="3">
    <source>
        <dbReference type="Proteomes" id="UP001465668"/>
    </source>
</evidence>
<feature type="region of interest" description="Disordered" evidence="1">
    <location>
        <begin position="221"/>
        <end position="248"/>
    </location>
</feature>
<feature type="compositionally biased region" description="Basic residues" evidence="1">
    <location>
        <begin position="84"/>
        <end position="96"/>
    </location>
</feature>
<evidence type="ECO:0000313" key="2">
    <source>
        <dbReference type="EMBL" id="KAK9769755.1"/>
    </source>
</evidence>
<organism evidence="2 3">
    <name type="scientific">Seiridium cardinale</name>
    <dbReference type="NCBI Taxonomy" id="138064"/>
    <lineage>
        <taxon>Eukaryota</taxon>
        <taxon>Fungi</taxon>
        <taxon>Dikarya</taxon>
        <taxon>Ascomycota</taxon>
        <taxon>Pezizomycotina</taxon>
        <taxon>Sordariomycetes</taxon>
        <taxon>Xylariomycetidae</taxon>
        <taxon>Amphisphaeriales</taxon>
        <taxon>Sporocadaceae</taxon>
        <taxon>Seiridium</taxon>
    </lineage>
</organism>
<sequence>MASPSSRNSLHRMFDVYFQLPGYRNPTWQIHLHTGPHPVGRRTGFAARRRGEGATSGKKKQTEPVMDDIGSDNSDNSVTAAKIPAKKATKATKKKQPTTSAQNDAPDEETPGRSSPIKMPTRETAAPLQKPPVTEFIAQALQKLKPIYEPRTRTVGFTFRGIATTTDVGNNPRTLKEDYDAWEEEKNAIAAEAMTYYQKARVIAIEQTAPLDVLRDPYSSAKESGYGTTSTGNKVSTSVDPNQPYTRAKEKARVSLASNPVLLGQVYKEIDQFNDRPQTGSFAPNGFVRSAKASLEKAKAALGTGAAWEHHMPARATLLAIKFCDPNERIEGYPEEVVDDLEATAATGDAETGDDTSSPGGTGEMEDGGTSHENQDFLTGIQDERLLYRNDANEFLIAISGMDT</sequence>
<feature type="region of interest" description="Disordered" evidence="1">
    <location>
        <begin position="345"/>
        <end position="375"/>
    </location>
</feature>
<proteinExistence type="predicted"/>
<reference evidence="2 3" key="1">
    <citation type="submission" date="2024-02" db="EMBL/GenBank/DDBJ databases">
        <title>First draft genome assembly of two strains of Seiridium cardinale.</title>
        <authorList>
            <person name="Emiliani G."/>
            <person name="Scali E."/>
        </authorList>
    </citation>
    <scope>NUCLEOTIDE SEQUENCE [LARGE SCALE GENOMIC DNA]</scope>
    <source>
        <strain evidence="2 3">BM-138-000479</strain>
    </source>
</reference>
<dbReference type="EMBL" id="JARVKM010000112">
    <property type="protein sequence ID" value="KAK9769755.1"/>
    <property type="molecule type" value="Genomic_DNA"/>
</dbReference>
<accession>A0ABR2X7J3</accession>
<gene>
    <name evidence="2" type="ORF">SCAR479_13592</name>
</gene>
<dbReference type="Proteomes" id="UP001465668">
    <property type="component" value="Unassembled WGS sequence"/>
</dbReference>
<comment type="caution">
    <text evidence="2">The sequence shown here is derived from an EMBL/GenBank/DDBJ whole genome shotgun (WGS) entry which is preliminary data.</text>
</comment>
<protein>
    <submittedName>
        <fullName evidence="2">Uncharacterized protein</fullName>
    </submittedName>
</protein>
<keyword evidence="3" id="KW-1185">Reference proteome</keyword>
<evidence type="ECO:0000256" key="1">
    <source>
        <dbReference type="SAM" id="MobiDB-lite"/>
    </source>
</evidence>
<feature type="region of interest" description="Disordered" evidence="1">
    <location>
        <begin position="34"/>
        <end position="128"/>
    </location>
</feature>
<feature type="compositionally biased region" description="Low complexity" evidence="1">
    <location>
        <begin position="345"/>
        <end position="359"/>
    </location>
</feature>
<name>A0ABR2X7J3_9PEZI</name>